<proteinExistence type="predicted"/>
<reference evidence="1 2" key="1">
    <citation type="submission" date="2021-01" db="EMBL/GenBank/DDBJ databases">
        <title>WGS of actinomycetes isolated from Thailand.</title>
        <authorList>
            <person name="Thawai C."/>
        </authorList>
    </citation>
    <scope>NUCLEOTIDE SEQUENCE [LARGE SCALE GENOMIC DNA]</scope>
    <source>
        <strain evidence="1 2">CH9-7</strain>
    </source>
</reference>
<dbReference type="RefSeq" id="WP_201802788.1">
    <property type="nucleotide sequence ID" value="NZ_JAERRI010000005.1"/>
</dbReference>
<organism evidence="1 2">
    <name type="scientific">Streptomyces siderophoricus</name>
    <dbReference type="NCBI Taxonomy" id="2802281"/>
    <lineage>
        <taxon>Bacteria</taxon>
        <taxon>Bacillati</taxon>
        <taxon>Actinomycetota</taxon>
        <taxon>Actinomycetes</taxon>
        <taxon>Kitasatosporales</taxon>
        <taxon>Streptomycetaceae</taxon>
        <taxon>Streptomyces</taxon>
    </lineage>
</organism>
<comment type="caution">
    <text evidence="1">The sequence shown here is derived from an EMBL/GenBank/DDBJ whole genome shotgun (WGS) entry which is preliminary data.</text>
</comment>
<accession>A0ABS1MQA4</accession>
<dbReference type="EMBL" id="JAERRI010000005">
    <property type="protein sequence ID" value="MBL1089956.1"/>
    <property type="molecule type" value="Genomic_DNA"/>
</dbReference>
<evidence type="ECO:0000313" key="1">
    <source>
        <dbReference type="EMBL" id="MBL1089956.1"/>
    </source>
</evidence>
<sequence>MTWAELDPQRHPFTFGAAEEATVTALIKEYVPPVLSGMDGWWQGERWCERHIHRIFLERYGLWAREWNWTVGPAGGVVGSWCCGPASVTTPDETAARAVAALLEWRAWLEELADRFRELAPPPGATPEERSWHLERAAVRLVTRVLDRTGAESGWYGQCALALEWFLTSTGMDQAAAGAAVETAIGGRFRSWAAPGPALIDSVGEDLAVGLTGRPPYRDHREHAHLEEFHDRRHTRH</sequence>
<dbReference type="Proteomes" id="UP000629371">
    <property type="component" value="Unassembled WGS sequence"/>
</dbReference>
<protein>
    <submittedName>
        <fullName evidence="1">Uncharacterized protein</fullName>
    </submittedName>
</protein>
<evidence type="ECO:0000313" key="2">
    <source>
        <dbReference type="Proteomes" id="UP000629371"/>
    </source>
</evidence>
<name>A0ABS1MQA4_9ACTN</name>
<gene>
    <name evidence="1" type="ORF">JK360_11180</name>
</gene>
<keyword evidence="2" id="KW-1185">Reference proteome</keyword>